<keyword evidence="2" id="KW-0238">DNA-binding</keyword>
<dbReference type="InterPro" id="IPR005471">
    <property type="entry name" value="Tscrpt_reg_IclR_N"/>
</dbReference>
<evidence type="ECO:0000256" key="1">
    <source>
        <dbReference type="ARBA" id="ARBA00023015"/>
    </source>
</evidence>
<evidence type="ECO:0000259" key="5">
    <source>
        <dbReference type="PROSITE" id="PS51078"/>
    </source>
</evidence>
<evidence type="ECO:0000256" key="2">
    <source>
        <dbReference type="ARBA" id="ARBA00023125"/>
    </source>
</evidence>
<evidence type="ECO:0000256" key="3">
    <source>
        <dbReference type="ARBA" id="ARBA00023163"/>
    </source>
</evidence>
<evidence type="ECO:0000313" key="6">
    <source>
        <dbReference type="EMBL" id="HIX65772.1"/>
    </source>
</evidence>
<dbReference type="Proteomes" id="UP000886800">
    <property type="component" value="Unassembled WGS sequence"/>
</dbReference>
<dbReference type="PANTHER" id="PTHR30136:SF24">
    <property type="entry name" value="HTH-TYPE TRANSCRIPTIONAL REPRESSOR ALLR"/>
    <property type="match status" value="1"/>
</dbReference>
<dbReference type="InterPro" id="IPR029016">
    <property type="entry name" value="GAF-like_dom_sf"/>
</dbReference>
<reference evidence="6" key="1">
    <citation type="journal article" date="2021" name="PeerJ">
        <title>Extensive microbial diversity within the chicken gut microbiome revealed by metagenomics and culture.</title>
        <authorList>
            <person name="Gilroy R."/>
            <person name="Ravi A."/>
            <person name="Getino M."/>
            <person name="Pursley I."/>
            <person name="Horton D.L."/>
            <person name="Alikhan N.F."/>
            <person name="Baker D."/>
            <person name="Gharbi K."/>
            <person name="Hall N."/>
            <person name="Watson M."/>
            <person name="Adriaenssens E.M."/>
            <person name="Foster-Nyarko E."/>
            <person name="Jarju S."/>
            <person name="Secka A."/>
            <person name="Antonio M."/>
            <person name="Oren A."/>
            <person name="Chaudhuri R.R."/>
            <person name="La Ragione R."/>
            <person name="Hildebrand F."/>
            <person name="Pallen M.J."/>
        </authorList>
    </citation>
    <scope>NUCLEOTIDE SEQUENCE</scope>
    <source>
        <strain evidence="6">CHK188-5543</strain>
    </source>
</reference>
<dbReference type="PROSITE" id="PS51078">
    <property type="entry name" value="ICLR_ED"/>
    <property type="match status" value="1"/>
</dbReference>
<feature type="domain" description="IclR-ED" evidence="5">
    <location>
        <begin position="70"/>
        <end position="252"/>
    </location>
</feature>
<dbReference type="SMART" id="SM00346">
    <property type="entry name" value="HTH_ICLR"/>
    <property type="match status" value="1"/>
</dbReference>
<keyword evidence="3" id="KW-0804">Transcription</keyword>
<dbReference type="GO" id="GO:0003677">
    <property type="term" value="F:DNA binding"/>
    <property type="evidence" value="ECO:0007669"/>
    <property type="project" value="UniProtKB-KW"/>
</dbReference>
<dbReference type="GO" id="GO:0045892">
    <property type="term" value="P:negative regulation of DNA-templated transcription"/>
    <property type="evidence" value="ECO:0007669"/>
    <property type="project" value="TreeGrafter"/>
</dbReference>
<dbReference type="Gene3D" id="3.30.450.40">
    <property type="match status" value="1"/>
</dbReference>
<dbReference type="Gene3D" id="1.10.10.10">
    <property type="entry name" value="Winged helix-like DNA-binding domain superfamily/Winged helix DNA-binding domain"/>
    <property type="match status" value="1"/>
</dbReference>
<dbReference type="GO" id="GO:0003700">
    <property type="term" value="F:DNA-binding transcription factor activity"/>
    <property type="evidence" value="ECO:0007669"/>
    <property type="project" value="TreeGrafter"/>
</dbReference>
<reference evidence="6" key="2">
    <citation type="submission" date="2021-04" db="EMBL/GenBank/DDBJ databases">
        <authorList>
            <person name="Gilroy R."/>
        </authorList>
    </citation>
    <scope>NUCLEOTIDE SEQUENCE</scope>
    <source>
        <strain evidence="6">CHK188-5543</strain>
    </source>
</reference>
<comment type="caution">
    <text evidence="6">The sequence shown here is derived from an EMBL/GenBank/DDBJ whole genome shotgun (WGS) entry which is preliminary data.</text>
</comment>
<dbReference type="AlphaFoldDB" id="A0A9D2B848"/>
<dbReference type="InterPro" id="IPR036388">
    <property type="entry name" value="WH-like_DNA-bd_sf"/>
</dbReference>
<protein>
    <submittedName>
        <fullName evidence="6">IclR family transcriptional regulator</fullName>
    </submittedName>
</protein>
<dbReference type="PROSITE" id="PS51077">
    <property type="entry name" value="HTH_ICLR"/>
    <property type="match status" value="1"/>
</dbReference>
<dbReference type="InterPro" id="IPR050707">
    <property type="entry name" value="HTH_MetabolicPath_Reg"/>
</dbReference>
<proteinExistence type="predicted"/>
<dbReference type="Pfam" id="PF01614">
    <property type="entry name" value="IclR_C"/>
    <property type="match status" value="1"/>
</dbReference>
<evidence type="ECO:0000259" key="4">
    <source>
        <dbReference type="PROSITE" id="PS51077"/>
    </source>
</evidence>
<dbReference type="PANTHER" id="PTHR30136">
    <property type="entry name" value="HELIX-TURN-HELIX TRANSCRIPTIONAL REGULATOR, ICLR FAMILY"/>
    <property type="match status" value="1"/>
</dbReference>
<name>A0A9D2B848_9FIRM</name>
<sequence length="259" mass="28681">MEDKKGLIQSICRAAAVLRCFDGQTELGLSEISRMVGLHKSTAAGIVNTLKAEQFLEQNEHTGKLRLGIELFRLSAGVHLELQDLCRPYMEQLLRATGETVCLAMPDSSALVCVEKLESPHSMRICTSIGQRLPMHCTASGKAVLAYLEPWEADRLLAGEEELTRYTYNTIVNRDRLQERLKKVREVGYACDLEEWEYGLVCVAVPLFNLGRRPLGALSVSGPSIRMTEAMRSQAARALLEAAAGIQRAYNHSGPQPTH</sequence>
<dbReference type="InterPro" id="IPR014757">
    <property type="entry name" value="Tscrpt_reg_IclR_C"/>
</dbReference>
<keyword evidence="1" id="KW-0805">Transcription regulation</keyword>
<accession>A0A9D2B848</accession>
<dbReference type="Pfam" id="PF09339">
    <property type="entry name" value="HTH_IclR"/>
    <property type="match status" value="1"/>
</dbReference>
<dbReference type="InterPro" id="IPR036390">
    <property type="entry name" value="WH_DNA-bd_sf"/>
</dbReference>
<organism evidence="6 7">
    <name type="scientific">Candidatus Anaerotruncus excrementipullorum</name>
    <dbReference type="NCBI Taxonomy" id="2838465"/>
    <lineage>
        <taxon>Bacteria</taxon>
        <taxon>Bacillati</taxon>
        <taxon>Bacillota</taxon>
        <taxon>Clostridia</taxon>
        <taxon>Eubacteriales</taxon>
        <taxon>Oscillospiraceae</taxon>
        <taxon>Anaerotruncus</taxon>
    </lineage>
</organism>
<dbReference type="EMBL" id="DXES01000126">
    <property type="protein sequence ID" value="HIX65772.1"/>
    <property type="molecule type" value="Genomic_DNA"/>
</dbReference>
<feature type="domain" description="HTH iclR-type" evidence="4">
    <location>
        <begin position="8"/>
        <end position="69"/>
    </location>
</feature>
<dbReference type="SUPFAM" id="SSF46785">
    <property type="entry name" value="Winged helix' DNA-binding domain"/>
    <property type="match status" value="1"/>
</dbReference>
<dbReference type="SUPFAM" id="SSF55781">
    <property type="entry name" value="GAF domain-like"/>
    <property type="match status" value="1"/>
</dbReference>
<gene>
    <name evidence="6" type="ORF">H9736_05925</name>
</gene>
<evidence type="ECO:0000313" key="7">
    <source>
        <dbReference type="Proteomes" id="UP000886800"/>
    </source>
</evidence>